<dbReference type="Proteomes" id="UP000784294">
    <property type="component" value="Unassembled WGS sequence"/>
</dbReference>
<name>A0A448WVV3_9PLAT</name>
<gene>
    <name evidence="2" type="ORF">PXEA_LOCUS14907</name>
</gene>
<protein>
    <submittedName>
        <fullName evidence="2">Uncharacterized protein</fullName>
    </submittedName>
</protein>
<proteinExistence type="predicted"/>
<evidence type="ECO:0000313" key="3">
    <source>
        <dbReference type="Proteomes" id="UP000784294"/>
    </source>
</evidence>
<feature type="compositionally biased region" description="Basic and acidic residues" evidence="1">
    <location>
        <begin position="151"/>
        <end position="161"/>
    </location>
</feature>
<dbReference type="OrthoDB" id="8037262at2759"/>
<reference evidence="2" key="1">
    <citation type="submission" date="2018-11" db="EMBL/GenBank/DDBJ databases">
        <authorList>
            <consortium name="Pathogen Informatics"/>
        </authorList>
    </citation>
    <scope>NUCLEOTIDE SEQUENCE</scope>
</reference>
<dbReference type="EMBL" id="CAAALY010051485">
    <property type="protein sequence ID" value="VEL21467.1"/>
    <property type="molecule type" value="Genomic_DNA"/>
</dbReference>
<organism evidence="2 3">
    <name type="scientific">Protopolystoma xenopodis</name>
    <dbReference type="NCBI Taxonomy" id="117903"/>
    <lineage>
        <taxon>Eukaryota</taxon>
        <taxon>Metazoa</taxon>
        <taxon>Spiralia</taxon>
        <taxon>Lophotrochozoa</taxon>
        <taxon>Platyhelminthes</taxon>
        <taxon>Monogenea</taxon>
        <taxon>Polyopisthocotylea</taxon>
        <taxon>Polystomatidea</taxon>
        <taxon>Polystomatidae</taxon>
        <taxon>Protopolystoma</taxon>
    </lineage>
</organism>
<feature type="region of interest" description="Disordered" evidence="1">
    <location>
        <begin position="99"/>
        <end position="161"/>
    </location>
</feature>
<feature type="compositionally biased region" description="Basic residues" evidence="1">
    <location>
        <begin position="100"/>
        <end position="110"/>
    </location>
</feature>
<evidence type="ECO:0000313" key="2">
    <source>
        <dbReference type="EMBL" id="VEL21467.1"/>
    </source>
</evidence>
<feature type="compositionally biased region" description="Polar residues" evidence="1">
    <location>
        <begin position="114"/>
        <end position="125"/>
    </location>
</feature>
<evidence type="ECO:0000256" key="1">
    <source>
        <dbReference type="SAM" id="MobiDB-lite"/>
    </source>
</evidence>
<sequence length="161" mass="18116">MDTERSKLAEHIAQTGHKINWKATERRAPYGDNTKKRKIMEPIDMLGENNLINRIVKERGVSANFSHCLSKLGQSKNTAVQQKGYVLIKGHSLTTQKEIARKKAVGKSRKSSKDVLSQLGSQGTRATDKQSHHRKSALLPKCTRNPLEMPHASRDRRPQLA</sequence>
<accession>A0A448WVV3</accession>
<comment type="caution">
    <text evidence="2">The sequence shown here is derived from an EMBL/GenBank/DDBJ whole genome shotgun (WGS) entry which is preliminary data.</text>
</comment>
<dbReference type="AlphaFoldDB" id="A0A448WVV3"/>
<keyword evidence="3" id="KW-1185">Reference proteome</keyword>